<sequence>MELFLLVIFYFFISIVLIQTVYYLFIFGKFSFGKIEKNTPKHIPVSVIVCAKNEEKNIQKYLPLLINQNYHNFEIVIIDDASSDDTRDLIENFQIQHPNLIKLVKVENNEAFWGNKKFALTLGIKAASKEYLLFTDADCYPNSDNWIAEMTSHFTLHKTFVLGYGAYEKEPGFLNKLIRFETLLTAVQYFSWAKIGRPYMGVGRNLAYKKEEFFNVNGFIHHMKLRSGDDDLFINEAAKGHKTTISANPEGFTYSKAKETFGDWIMQKRRHVSTAKHYKSFDKLQLGLFFLSQLLFFILPIPLLAFQFQWIIIVSLIAFRYLITWLSLGYSASKLEEKDVMYWYPILELILILIQINVFIKNIFSKPYTWK</sequence>
<comment type="similarity">
    <text evidence="1">Belongs to the glycosyltransferase 2 family.</text>
</comment>
<feature type="transmembrane region" description="Helical" evidence="4">
    <location>
        <begin position="310"/>
        <end position="330"/>
    </location>
</feature>
<accession>A0A1M6D766</accession>
<keyword evidence="4" id="KW-0812">Transmembrane</keyword>
<feature type="transmembrane region" description="Helical" evidence="4">
    <location>
        <begin position="286"/>
        <end position="304"/>
    </location>
</feature>
<evidence type="ECO:0000256" key="1">
    <source>
        <dbReference type="ARBA" id="ARBA00006739"/>
    </source>
</evidence>
<evidence type="ECO:0000313" key="7">
    <source>
        <dbReference type="Proteomes" id="UP000184488"/>
    </source>
</evidence>
<dbReference type="Proteomes" id="UP000184488">
    <property type="component" value="Unassembled WGS sequence"/>
</dbReference>
<dbReference type="AlphaFoldDB" id="A0A1M6D766"/>
<evidence type="ECO:0000259" key="5">
    <source>
        <dbReference type="Pfam" id="PF00535"/>
    </source>
</evidence>
<feature type="transmembrane region" description="Helical" evidence="4">
    <location>
        <begin position="342"/>
        <end position="360"/>
    </location>
</feature>
<evidence type="ECO:0000256" key="4">
    <source>
        <dbReference type="SAM" id="Phobius"/>
    </source>
</evidence>
<dbReference type="EMBL" id="FQZI01000002">
    <property type="protein sequence ID" value="SHI69014.1"/>
    <property type="molecule type" value="Genomic_DNA"/>
</dbReference>
<proteinExistence type="inferred from homology"/>
<dbReference type="PANTHER" id="PTHR43630:SF1">
    <property type="entry name" value="POLY-BETA-1,6-N-ACETYL-D-GLUCOSAMINE SYNTHASE"/>
    <property type="match status" value="1"/>
</dbReference>
<keyword evidence="4" id="KW-0472">Membrane</keyword>
<feature type="transmembrane region" description="Helical" evidence="4">
    <location>
        <begin position="6"/>
        <end position="27"/>
    </location>
</feature>
<dbReference type="InterPro" id="IPR029044">
    <property type="entry name" value="Nucleotide-diphossugar_trans"/>
</dbReference>
<dbReference type="SUPFAM" id="SSF53448">
    <property type="entry name" value="Nucleotide-diphospho-sugar transferases"/>
    <property type="match status" value="1"/>
</dbReference>
<evidence type="ECO:0000256" key="2">
    <source>
        <dbReference type="ARBA" id="ARBA00022676"/>
    </source>
</evidence>
<dbReference type="PANTHER" id="PTHR43630">
    <property type="entry name" value="POLY-BETA-1,6-N-ACETYL-D-GLUCOSAMINE SYNTHASE"/>
    <property type="match status" value="1"/>
</dbReference>
<keyword evidence="4" id="KW-1133">Transmembrane helix</keyword>
<organism evidence="6 7">
    <name type="scientific">Flavobacterium terrae</name>
    <dbReference type="NCBI Taxonomy" id="415425"/>
    <lineage>
        <taxon>Bacteria</taxon>
        <taxon>Pseudomonadati</taxon>
        <taxon>Bacteroidota</taxon>
        <taxon>Flavobacteriia</taxon>
        <taxon>Flavobacteriales</taxon>
        <taxon>Flavobacteriaceae</taxon>
        <taxon>Flavobacterium</taxon>
    </lineage>
</organism>
<dbReference type="InterPro" id="IPR001173">
    <property type="entry name" value="Glyco_trans_2-like"/>
</dbReference>
<dbReference type="OrthoDB" id="9800276at2"/>
<evidence type="ECO:0000256" key="3">
    <source>
        <dbReference type="ARBA" id="ARBA00022679"/>
    </source>
</evidence>
<keyword evidence="3 6" id="KW-0808">Transferase</keyword>
<keyword evidence="2" id="KW-0328">Glycosyltransferase</keyword>
<evidence type="ECO:0000313" key="6">
    <source>
        <dbReference type="EMBL" id="SHI69014.1"/>
    </source>
</evidence>
<keyword evidence="7" id="KW-1185">Reference proteome</keyword>
<dbReference type="RefSeq" id="WP_073309658.1">
    <property type="nucleotide sequence ID" value="NZ_FQZI01000002.1"/>
</dbReference>
<name>A0A1M6D766_9FLAO</name>
<dbReference type="GO" id="GO:0016757">
    <property type="term" value="F:glycosyltransferase activity"/>
    <property type="evidence" value="ECO:0007669"/>
    <property type="project" value="UniProtKB-KW"/>
</dbReference>
<protein>
    <submittedName>
        <fullName evidence="6">Glycosyltransferase, catalytic subunit of cellulose synthase and poly-beta-1,6-N-acetylglucosamine synthase</fullName>
    </submittedName>
</protein>
<dbReference type="STRING" id="415425.SAMN05444363_1284"/>
<reference evidence="7" key="1">
    <citation type="submission" date="2016-11" db="EMBL/GenBank/DDBJ databases">
        <authorList>
            <person name="Varghese N."/>
            <person name="Submissions S."/>
        </authorList>
    </citation>
    <scope>NUCLEOTIDE SEQUENCE [LARGE SCALE GENOMIC DNA]</scope>
    <source>
        <strain evidence="7">DSM 18829</strain>
    </source>
</reference>
<dbReference type="Gene3D" id="3.90.550.10">
    <property type="entry name" value="Spore Coat Polysaccharide Biosynthesis Protein SpsA, Chain A"/>
    <property type="match status" value="1"/>
</dbReference>
<feature type="domain" description="Glycosyltransferase 2-like" evidence="5">
    <location>
        <begin position="46"/>
        <end position="222"/>
    </location>
</feature>
<dbReference type="Pfam" id="PF00535">
    <property type="entry name" value="Glycos_transf_2"/>
    <property type="match status" value="1"/>
</dbReference>
<gene>
    <name evidence="6" type="ORF">SAMN05444363_1284</name>
</gene>